<evidence type="ECO:0000256" key="5">
    <source>
        <dbReference type="ARBA" id="ARBA00023319"/>
    </source>
</evidence>
<dbReference type="SUPFAM" id="SSF48726">
    <property type="entry name" value="Immunoglobulin"/>
    <property type="match status" value="4"/>
</dbReference>
<evidence type="ECO:0000256" key="3">
    <source>
        <dbReference type="ARBA" id="ARBA00023130"/>
    </source>
</evidence>
<dbReference type="PANTHER" id="PTHR19343">
    <property type="entry name" value="T CELL RECEPTOR ALPHA VARIABLE 1-2"/>
    <property type="match status" value="1"/>
</dbReference>
<dbReference type="SMART" id="SM00406">
    <property type="entry name" value="IGv"/>
    <property type="match status" value="2"/>
</dbReference>
<dbReference type="InterPro" id="IPR013106">
    <property type="entry name" value="Ig_V-set"/>
</dbReference>
<dbReference type="Proteomes" id="UP000664991">
    <property type="component" value="Unassembled WGS sequence"/>
</dbReference>
<dbReference type="CDD" id="cd04983">
    <property type="entry name" value="IgV_TCR_alpha"/>
    <property type="match status" value="1"/>
</dbReference>
<keyword evidence="6" id="KW-1279">T cell receptor</keyword>
<accession>A0A836D0R1</accession>
<dbReference type="AlphaFoldDB" id="A0A836D0R1"/>
<keyword evidence="2" id="KW-0391">Immunity</keyword>
<evidence type="ECO:0000259" key="7">
    <source>
        <dbReference type="PROSITE" id="PS50835"/>
    </source>
</evidence>
<dbReference type="InterPro" id="IPR036179">
    <property type="entry name" value="Ig-like_dom_sf"/>
</dbReference>
<protein>
    <recommendedName>
        <fullName evidence="7">Ig-like domain-containing protein</fullName>
    </recommendedName>
</protein>
<gene>
    <name evidence="8" type="ORF">JEQ12_018584</name>
</gene>
<feature type="domain" description="Ig-like" evidence="7">
    <location>
        <begin position="162"/>
        <end position="292"/>
    </location>
</feature>
<dbReference type="EMBL" id="JAEMGP010000007">
    <property type="protein sequence ID" value="KAG5207011.1"/>
    <property type="molecule type" value="Genomic_DNA"/>
</dbReference>
<proteinExistence type="predicted"/>
<organism evidence="8 9">
    <name type="scientific">Ovis aries</name>
    <name type="common">Sheep</name>
    <dbReference type="NCBI Taxonomy" id="9940"/>
    <lineage>
        <taxon>Eukaryota</taxon>
        <taxon>Metazoa</taxon>
        <taxon>Chordata</taxon>
        <taxon>Craniata</taxon>
        <taxon>Vertebrata</taxon>
        <taxon>Euteleostomi</taxon>
        <taxon>Mammalia</taxon>
        <taxon>Eutheria</taxon>
        <taxon>Laurasiatheria</taxon>
        <taxon>Artiodactyla</taxon>
        <taxon>Ruminantia</taxon>
        <taxon>Pecora</taxon>
        <taxon>Bovidae</taxon>
        <taxon>Caprinae</taxon>
        <taxon>Ovis</taxon>
    </lineage>
</organism>
<evidence type="ECO:0000313" key="8">
    <source>
        <dbReference type="EMBL" id="KAG5207011.1"/>
    </source>
</evidence>
<dbReference type="Pfam" id="PF07686">
    <property type="entry name" value="V-set"/>
    <property type="match status" value="2"/>
</dbReference>
<dbReference type="SMART" id="SM00408">
    <property type="entry name" value="IGc2"/>
    <property type="match status" value="1"/>
</dbReference>
<keyword evidence="4" id="KW-0675">Receptor</keyword>
<evidence type="ECO:0000256" key="6">
    <source>
        <dbReference type="ARBA" id="ARBA00043266"/>
    </source>
</evidence>
<dbReference type="PANTHER" id="PTHR19343:SF0">
    <property type="entry name" value="T CELL RECEPTOR ALPHA VARIABLE 23_DELTA VARIABLE 6"/>
    <property type="match status" value="1"/>
</dbReference>
<evidence type="ECO:0000256" key="2">
    <source>
        <dbReference type="ARBA" id="ARBA00022859"/>
    </source>
</evidence>
<dbReference type="GO" id="GO:0042101">
    <property type="term" value="C:T cell receptor complex"/>
    <property type="evidence" value="ECO:0007669"/>
    <property type="project" value="UniProtKB-KW"/>
</dbReference>
<keyword evidence="5" id="KW-0393">Immunoglobulin domain</keyword>
<reference evidence="8 9" key="1">
    <citation type="submission" date="2020-12" db="EMBL/GenBank/DDBJ databases">
        <title>De novo assembly of Tibetan sheep genome.</title>
        <authorList>
            <person name="Li X."/>
        </authorList>
    </citation>
    <scope>NUCLEOTIDE SEQUENCE [LARGE SCALE GENOMIC DNA]</scope>
    <source>
        <tissue evidence="8">Heart</tissue>
    </source>
</reference>
<name>A0A836D0R1_SHEEP</name>
<dbReference type="Gene3D" id="2.60.40.10">
    <property type="entry name" value="Immunoglobulins"/>
    <property type="match status" value="4"/>
</dbReference>
<dbReference type="PROSITE" id="PS50835">
    <property type="entry name" value="IG_LIKE"/>
    <property type="match status" value="2"/>
</dbReference>
<keyword evidence="1" id="KW-0732">Signal</keyword>
<dbReference type="InterPro" id="IPR003599">
    <property type="entry name" value="Ig_sub"/>
</dbReference>
<dbReference type="GO" id="GO:0002250">
    <property type="term" value="P:adaptive immune response"/>
    <property type="evidence" value="ECO:0007669"/>
    <property type="project" value="UniProtKB-KW"/>
</dbReference>
<dbReference type="SMART" id="SM00409">
    <property type="entry name" value="IG"/>
    <property type="match status" value="2"/>
</dbReference>
<dbReference type="CDD" id="cd00099">
    <property type="entry name" value="IgV"/>
    <property type="match status" value="1"/>
</dbReference>
<keyword evidence="3" id="KW-1064">Adaptive immunity</keyword>
<dbReference type="InterPro" id="IPR003598">
    <property type="entry name" value="Ig_sub2"/>
</dbReference>
<sequence length="554" mass="62148">MTLKLHLPGPHIRIPIFTGSGNLNALYITQYTAQSGYTANIGLTEEEELIHKINRYRASTLWMLLGVSGQQKEKSSQEQVKQSPQSLTVKEGEISILNCSYENSLFDYFPWYRQYPEVNAQQISQIPQFLLLQEGKNFTTYCNSSSTFYSLQWYKQSPGGSPVLLMILAKGGEVKTEQRLTGTMIDTKTTQPSSVDCAEGENVNLPCNHSTIGGDDYIHWYRQNPNQSPQYVIHGFRGTVNSSMASLHIASDRKSSTLVLPQVTLRDAAVYYCVLREAHWDRQGCTCAASLVGRRGDTAGRAVTRANLESSRRRVREHNETKWKVDSYIPHEHETVYKTSVTNFCGVDRVSIDYISMGLEEADTRETLLDYHGGDRIQSTQSVLVHLGNFTESIHFSRSRVDVVKSEWSGVLRMRIQAGDSLSLKAATLSAVLTGYRVSGQQKEKSSQEQVKQSPQSLTVKEGEISILNCSYENSLFDYFPWYRQYPGKGPALLIAIRSVMNEMEDGRLRVFHNKSAKQLSLHIATSQPGDSATYFCAASAQCSPDPCSLYPDL</sequence>
<dbReference type="InterPro" id="IPR051006">
    <property type="entry name" value="TCR_variable_domain"/>
</dbReference>
<comment type="caution">
    <text evidence="8">The sequence shown here is derived from an EMBL/GenBank/DDBJ whole genome shotgun (WGS) entry which is preliminary data.</text>
</comment>
<dbReference type="InterPro" id="IPR007110">
    <property type="entry name" value="Ig-like_dom"/>
</dbReference>
<feature type="domain" description="Ig-like" evidence="7">
    <location>
        <begin position="449"/>
        <end position="540"/>
    </location>
</feature>
<evidence type="ECO:0000256" key="4">
    <source>
        <dbReference type="ARBA" id="ARBA00023170"/>
    </source>
</evidence>
<dbReference type="GO" id="GO:0042605">
    <property type="term" value="F:peptide antigen binding"/>
    <property type="evidence" value="ECO:0007669"/>
    <property type="project" value="TreeGrafter"/>
</dbReference>
<evidence type="ECO:0000313" key="9">
    <source>
        <dbReference type="Proteomes" id="UP000664991"/>
    </source>
</evidence>
<dbReference type="InterPro" id="IPR013783">
    <property type="entry name" value="Ig-like_fold"/>
</dbReference>
<evidence type="ECO:0000256" key="1">
    <source>
        <dbReference type="ARBA" id="ARBA00022729"/>
    </source>
</evidence>